<keyword evidence="2 8" id="KW-1003">Cell membrane</keyword>
<evidence type="ECO:0000256" key="2">
    <source>
        <dbReference type="ARBA" id="ARBA00022475"/>
    </source>
</evidence>
<evidence type="ECO:0000256" key="4">
    <source>
        <dbReference type="ARBA" id="ARBA00022989"/>
    </source>
</evidence>
<dbReference type="GO" id="GO:0005384">
    <property type="term" value="F:manganese ion transmembrane transporter activity"/>
    <property type="evidence" value="ECO:0007669"/>
    <property type="project" value="UniProtKB-UniRule"/>
</dbReference>
<keyword evidence="6 8" id="KW-0472">Membrane</keyword>
<dbReference type="AlphaFoldDB" id="A0A1H9YRA3"/>
<dbReference type="PANTHER" id="PTHR35529">
    <property type="entry name" value="MANGANESE EFFLUX PUMP MNTP-RELATED"/>
    <property type="match status" value="1"/>
</dbReference>
<feature type="transmembrane region" description="Helical" evidence="8">
    <location>
        <begin position="33"/>
        <end position="58"/>
    </location>
</feature>
<comment type="subcellular location">
    <subcellularLocation>
        <location evidence="8">Cell membrane</location>
        <topology evidence="8">Multi-pass membrane protein</topology>
    </subcellularLocation>
</comment>
<comment type="function">
    <text evidence="8">Probably functions as a manganese efflux pump.</text>
</comment>
<comment type="similarity">
    <text evidence="8">Belongs to the MntP (TC 9.B.29) family.</text>
</comment>
<keyword evidence="4 8" id="KW-1133">Transmembrane helix</keyword>
<dbReference type="EMBL" id="FOHN01000002">
    <property type="protein sequence ID" value="SES71658.1"/>
    <property type="molecule type" value="Genomic_DNA"/>
</dbReference>
<evidence type="ECO:0000256" key="8">
    <source>
        <dbReference type="HAMAP-Rule" id="MF_01521"/>
    </source>
</evidence>
<feature type="transmembrane region" description="Helical" evidence="8">
    <location>
        <begin position="168"/>
        <end position="194"/>
    </location>
</feature>
<keyword evidence="5 8" id="KW-0406">Ion transport</keyword>
<reference evidence="9 10" key="1">
    <citation type="submission" date="2016-10" db="EMBL/GenBank/DDBJ databases">
        <authorList>
            <person name="de Groot N.N."/>
        </authorList>
    </citation>
    <scope>NUCLEOTIDE SEQUENCE [LARGE SCALE GENOMIC DNA]</scope>
    <source>
        <strain evidence="9 10">DSM 1801</strain>
    </source>
</reference>
<evidence type="ECO:0000256" key="6">
    <source>
        <dbReference type="ARBA" id="ARBA00023136"/>
    </source>
</evidence>
<dbReference type="RefSeq" id="WP_092475690.1">
    <property type="nucleotide sequence ID" value="NZ_FOHN01000002.1"/>
</dbReference>
<accession>A0A1H9YRA3</accession>
<keyword evidence="7 8" id="KW-0464">Manganese</keyword>
<dbReference type="InterPro" id="IPR003810">
    <property type="entry name" value="Mntp/YtaF"/>
</dbReference>
<protein>
    <recommendedName>
        <fullName evidence="8">Putative manganese efflux pump MntP</fullName>
    </recommendedName>
</protein>
<sequence length="195" mass="21148">MSYQEIFLIGVGLSMDAFAVALCKGLNMKKVNYVHTIIIALFFGGFQAFMPLIGWFLGKSFESCIKSVDHWIAFALLAYIGGKMVYEAIKGEEEKEETAGDKLDLKELTIMAVATSIDALAVGITLAFLKVSIASSITIIGITTFVLSFGGVMIGNRFGMKFKSKAEIAGGVILILIGLKILLEHLGVIFFNFLS</sequence>
<evidence type="ECO:0000256" key="1">
    <source>
        <dbReference type="ARBA" id="ARBA00022448"/>
    </source>
</evidence>
<keyword evidence="1 8" id="KW-0813">Transport</keyword>
<name>A0A1H9YRA3_9FIRM</name>
<dbReference type="PANTHER" id="PTHR35529:SF1">
    <property type="entry name" value="MANGANESE EFFLUX PUMP MNTP-RELATED"/>
    <property type="match status" value="1"/>
</dbReference>
<feature type="transmembrane region" description="Helical" evidence="8">
    <location>
        <begin position="70"/>
        <end position="89"/>
    </location>
</feature>
<feature type="transmembrane region" description="Helical" evidence="8">
    <location>
        <begin position="6"/>
        <end position="26"/>
    </location>
</feature>
<dbReference type="InterPro" id="IPR022929">
    <property type="entry name" value="Put_MntP"/>
</dbReference>
<dbReference type="GO" id="GO:0005886">
    <property type="term" value="C:plasma membrane"/>
    <property type="evidence" value="ECO:0007669"/>
    <property type="project" value="UniProtKB-SubCell"/>
</dbReference>
<dbReference type="OrthoDB" id="9811590at2"/>
<feature type="transmembrane region" description="Helical" evidence="8">
    <location>
        <begin position="135"/>
        <end position="156"/>
    </location>
</feature>
<evidence type="ECO:0000313" key="9">
    <source>
        <dbReference type="EMBL" id="SES71658.1"/>
    </source>
</evidence>
<evidence type="ECO:0000313" key="10">
    <source>
        <dbReference type="Proteomes" id="UP000199800"/>
    </source>
</evidence>
<evidence type="ECO:0000256" key="7">
    <source>
        <dbReference type="ARBA" id="ARBA00023211"/>
    </source>
</evidence>
<dbReference type="Pfam" id="PF02659">
    <property type="entry name" value="Mntp"/>
    <property type="match status" value="1"/>
</dbReference>
<feature type="transmembrane region" description="Helical" evidence="8">
    <location>
        <begin position="110"/>
        <end position="129"/>
    </location>
</feature>
<gene>
    <name evidence="8" type="primary">mntP</name>
    <name evidence="9" type="ORF">SAMN04487772_102165</name>
</gene>
<dbReference type="Proteomes" id="UP000199800">
    <property type="component" value="Unassembled WGS sequence"/>
</dbReference>
<proteinExistence type="inferred from homology"/>
<keyword evidence="3 8" id="KW-0812">Transmembrane</keyword>
<keyword evidence="10" id="KW-1185">Reference proteome</keyword>
<organism evidence="9 10">
    <name type="scientific">[Clostridium] polysaccharolyticum</name>
    <dbReference type="NCBI Taxonomy" id="29364"/>
    <lineage>
        <taxon>Bacteria</taxon>
        <taxon>Bacillati</taxon>
        <taxon>Bacillota</taxon>
        <taxon>Clostridia</taxon>
        <taxon>Lachnospirales</taxon>
        <taxon>Lachnospiraceae</taxon>
    </lineage>
</organism>
<evidence type="ECO:0000256" key="5">
    <source>
        <dbReference type="ARBA" id="ARBA00023065"/>
    </source>
</evidence>
<dbReference type="HAMAP" id="MF_01521">
    <property type="entry name" value="MntP_pump"/>
    <property type="match status" value="1"/>
</dbReference>
<evidence type="ECO:0000256" key="3">
    <source>
        <dbReference type="ARBA" id="ARBA00022692"/>
    </source>
</evidence>